<reference evidence="1 2" key="1">
    <citation type="journal article" date="2019" name="G3 (Bethesda)">
        <title>Sequencing of a Wild Apple (Malus baccata) Genome Unravels the Differences Between Cultivated and Wild Apple Species Regarding Disease Resistance and Cold Tolerance.</title>
        <authorList>
            <person name="Chen X."/>
        </authorList>
    </citation>
    <scope>NUCLEOTIDE SEQUENCE [LARGE SCALE GENOMIC DNA]</scope>
    <source>
        <strain evidence="2">cv. Shandingzi</strain>
        <tissue evidence="1">Leaves</tissue>
    </source>
</reference>
<dbReference type="AlphaFoldDB" id="A0A540K6U8"/>
<keyword evidence="2" id="KW-1185">Reference proteome</keyword>
<comment type="caution">
    <text evidence="1">The sequence shown here is derived from an EMBL/GenBank/DDBJ whole genome shotgun (WGS) entry which is preliminary data.</text>
</comment>
<sequence>MGWWVCFRFDVKGYVTGFGSPYWTQTSGEENGSLGREKGECSEWAPGLNMVAVKSIGGGGV</sequence>
<protein>
    <submittedName>
        <fullName evidence="1">Uncharacterized protein</fullName>
    </submittedName>
</protein>
<evidence type="ECO:0000313" key="1">
    <source>
        <dbReference type="EMBL" id="TQD69945.1"/>
    </source>
</evidence>
<proteinExistence type="predicted"/>
<organism evidence="1 2">
    <name type="scientific">Malus baccata</name>
    <name type="common">Siberian crab apple</name>
    <name type="synonym">Pyrus baccata</name>
    <dbReference type="NCBI Taxonomy" id="106549"/>
    <lineage>
        <taxon>Eukaryota</taxon>
        <taxon>Viridiplantae</taxon>
        <taxon>Streptophyta</taxon>
        <taxon>Embryophyta</taxon>
        <taxon>Tracheophyta</taxon>
        <taxon>Spermatophyta</taxon>
        <taxon>Magnoliopsida</taxon>
        <taxon>eudicotyledons</taxon>
        <taxon>Gunneridae</taxon>
        <taxon>Pentapetalae</taxon>
        <taxon>rosids</taxon>
        <taxon>fabids</taxon>
        <taxon>Rosales</taxon>
        <taxon>Rosaceae</taxon>
        <taxon>Amygdaloideae</taxon>
        <taxon>Maleae</taxon>
        <taxon>Malus</taxon>
    </lineage>
</organism>
<dbReference type="Proteomes" id="UP000315295">
    <property type="component" value="Unassembled WGS sequence"/>
</dbReference>
<gene>
    <name evidence="1" type="ORF">C1H46_044525</name>
</gene>
<accession>A0A540K6U8</accession>
<dbReference type="EMBL" id="VIEB01002225">
    <property type="protein sequence ID" value="TQD69945.1"/>
    <property type="molecule type" value="Genomic_DNA"/>
</dbReference>
<evidence type="ECO:0000313" key="2">
    <source>
        <dbReference type="Proteomes" id="UP000315295"/>
    </source>
</evidence>
<name>A0A540K6U8_MALBA</name>